<dbReference type="EMBL" id="JABCUR010000005">
    <property type="protein sequence ID" value="NMW65285.1"/>
    <property type="molecule type" value="Genomic_DNA"/>
</dbReference>
<gene>
    <name evidence="1" type="ORF">HHJ78_07040</name>
</gene>
<organism evidence="1 2">
    <name type="scientific">Mobiluncus mulieris</name>
    <dbReference type="NCBI Taxonomy" id="2052"/>
    <lineage>
        <taxon>Bacteria</taxon>
        <taxon>Bacillati</taxon>
        <taxon>Actinomycetota</taxon>
        <taxon>Actinomycetes</taxon>
        <taxon>Actinomycetales</taxon>
        <taxon>Actinomycetaceae</taxon>
        <taxon>Mobiluncus</taxon>
    </lineage>
</organism>
<sequence>MSILKKRAGRMADNLRVLHFNDCANVGLFLVRAAARAGYHWDYLPPDKVRPAHTPQGIGRVRWLPYFMRRWHLMKRNAIVHVHYATSVPLIHQRPLPKRPYFLHLHGSDIRRRWKEPQWHDLVQHAIDGAQKVYYTNLDTVEEATAARADAQYMPAFVEPELLPAWRGGQPGRDIGQRRVVFVSRWDEDKGVARQLQLVARLRQAFPALSLEGLDWGPGAPEAARLGVKLHPKMPHSKFLDWLAGADLAIGQANRILAISEFEAMYIGLPLAALGSRLPRLDDHSTPPALEGCLEDVVEAIAAALENPRETAAELGGHQWVVAHHLADAYIPGLLADYRRATP</sequence>
<protein>
    <submittedName>
        <fullName evidence="1">Glycosyltransferase</fullName>
    </submittedName>
</protein>
<dbReference type="Proteomes" id="UP000578252">
    <property type="component" value="Unassembled WGS sequence"/>
</dbReference>
<evidence type="ECO:0000313" key="1">
    <source>
        <dbReference type="EMBL" id="NMW65285.1"/>
    </source>
</evidence>
<proteinExistence type="predicted"/>
<dbReference type="RefSeq" id="WP_169772032.1">
    <property type="nucleotide sequence ID" value="NZ_JABCUR010000005.1"/>
</dbReference>
<keyword evidence="1" id="KW-0808">Transferase</keyword>
<reference evidence="1 2" key="1">
    <citation type="submission" date="2020-04" db="EMBL/GenBank/DDBJ databases">
        <title>Antimicrobial susceptibility and clonality of vaginal-derived multi-drug resistant Mobiluncus isolates in China.</title>
        <authorList>
            <person name="Zhang X."/>
        </authorList>
    </citation>
    <scope>NUCLEOTIDE SEQUENCE [LARGE SCALE GENOMIC DNA]</scope>
    <source>
        <strain evidence="1 2">13</strain>
    </source>
</reference>
<name>A0A7Y0Y4G1_9ACTO</name>
<dbReference type="GO" id="GO:0016740">
    <property type="term" value="F:transferase activity"/>
    <property type="evidence" value="ECO:0007669"/>
    <property type="project" value="UniProtKB-KW"/>
</dbReference>
<dbReference type="SUPFAM" id="SSF53756">
    <property type="entry name" value="UDP-Glycosyltransferase/glycogen phosphorylase"/>
    <property type="match status" value="1"/>
</dbReference>
<dbReference type="AlphaFoldDB" id="A0A7Y0Y4G1"/>
<evidence type="ECO:0000313" key="2">
    <source>
        <dbReference type="Proteomes" id="UP000578252"/>
    </source>
</evidence>
<comment type="caution">
    <text evidence="1">The sequence shown here is derived from an EMBL/GenBank/DDBJ whole genome shotgun (WGS) entry which is preliminary data.</text>
</comment>
<dbReference type="Gene3D" id="3.40.50.2000">
    <property type="entry name" value="Glycogen Phosphorylase B"/>
    <property type="match status" value="2"/>
</dbReference>
<accession>A0A7Y0Y4G1</accession>